<dbReference type="InterPro" id="IPR003661">
    <property type="entry name" value="HisK_dim/P_dom"/>
</dbReference>
<dbReference type="GO" id="GO:0005886">
    <property type="term" value="C:plasma membrane"/>
    <property type="evidence" value="ECO:0007669"/>
    <property type="project" value="UniProtKB-SubCell"/>
</dbReference>
<feature type="domain" description="Histidine kinase" evidence="16">
    <location>
        <begin position="241"/>
        <end position="447"/>
    </location>
</feature>
<evidence type="ECO:0000256" key="3">
    <source>
        <dbReference type="ARBA" id="ARBA00012438"/>
    </source>
</evidence>
<evidence type="ECO:0000256" key="4">
    <source>
        <dbReference type="ARBA" id="ARBA00022475"/>
    </source>
</evidence>
<evidence type="ECO:0000256" key="5">
    <source>
        <dbReference type="ARBA" id="ARBA00022519"/>
    </source>
</evidence>
<keyword evidence="13" id="KW-0902">Two-component regulatory system</keyword>
<dbReference type="PROSITE" id="PS50109">
    <property type="entry name" value="HIS_KIN"/>
    <property type="match status" value="1"/>
</dbReference>
<keyword evidence="9" id="KW-0547">Nucleotide-binding</keyword>
<dbReference type="Gene3D" id="3.30.565.10">
    <property type="entry name" value="Histidine kinase-like ATPase, C-terminal domain"/>
    <property type="match status" value="1"/>
</dbReference>
<proteinExistence type="predicted"/>
<dbReference type="InterPro" id="IPR038421">
    <property type="entry name" value="RisS_PPD_sf"/>
</dbReference>
<dbReference type="Proteomes" id="UP000285190">
    <property type="component" value="Unassembled WGS sequence"/>
</dbReference>
<dbReference type="InterPro" id="IPR036097">
    <property type="entry name" value="HisK_dim/P_sf"/>
</dbReference>
<dbReference type="CDD" id="cd00082">
    <property type="entry name" value="HisKA"/>
    <property type="match status" value="1"/>
</dbReference>
<comment type="caution">
    <text evidence="18">The sequence shown here is derived from an EMBL/GenBank/DDBJ whole genome shotgun (WGS) entry which is preliminary data.</text>
</comment>
<dbReference type="SUPFAM" id="SSF47384">
    <property type="entry name" value="Homodimeric domain of signal transducing histidine kinase"/>
    <property type="match status" value="1"/>
</dbReference>
<name>A0A418X1A0_9BURK</name>
<keyword evidence="5" id="KW-0997">Cell inner membrane</keyword>
<keyword evidence="7" id="KW-0808">Transferase</keyword>
<feature type="domain" description="HAMP" evidence="17">
    <location>
        <begin position="181"/>
        <end position="233"/>
    </location>
</feature>
<feature type="transmembrane region" description="Helical" evidence="15">
    <location>
        <begin position="161"/>
        <end position="183"/>
    </location>
</feature>
<dbReference type="InterPro" id="IPR004358">
    <property type="entry name" value="Sig_transdc_His_kin-like_C"/>
</dbReference>
<organism evidence="18 19">
    <name type="scientific">Noviherbaspirillum cavernae</name>
    <dbReference type="NCBI Taxonomy" id="2320862"/>
    <lineage>
        <taxon>Bacteria</taxon>
        <taxon>Pseudomonadati</taxon>
        <taxon>Pseudomonadota</taxon>
        <taxon>Betaproteobacteria</taxon>
        <taxon>Burkholderiales</taxon>
        <taxon>Oxalobacteraceae</taxon>
        <taxon>Noviherbaspirillum</taxon>
    </lineage>
</organism>
<evidence type="ECO:0000256" key="6">
    <source>
        <dbReference type="ARBA" id="ARBA00022553"/>
    </source>
</evidence>
<keyword evidence="8 15" id="KW-0812">Transmembrane</keyword>
<dbReference type="InterPro" id="IPR032408">
    <property type="entry name" value="RisS_PPD"/>
</dbReference>
<evidence type="ECO:0000259" key="16">
    <source>
        <dbReference type="PROSITE" id="PS50109"/>
    </source>
</evidence>
<dbReference type="OrthoDB" id="9804645at2"/>
<dbReference type="Pfam" id="PF00672">
    <property type="entry name" value="HAMP"/>
    <property type="match status" value="1"/>
</dbReference>
<feature type="transmembrane region" description="Helical" evidence="15">
    <location>
        <begin position="20"/>
        <end position="41"/>
    </location>
</feature>
<evidence type="ECO:0000256" key="11">
    <source>
        <dbReference type="ARBA" id="ARBA00022840"/>
    </source>
</evidence>
<evidence type="ECO:0000256" key="8">
    <source>
        <dbReference type="ARBA" id="ARBA00022692"/>
    </source>
</evidence>
<dbReference type="SMART" id="SM00304">
    <property type="entry name" value="HAMP"/>
    <property type="match status" value="1"/>
</dbReference>
<dbReference type="PRINTS" id="PR00344">
    <property type="entry name" value="BCTRLSENSOR"/>
</dbReference>
<dbReference type="Gene3D" id="1.10.287.130">
    <property type="match status" value="1"/>
</dbReference>
<dbReference type="Pfam" id="PF02518">
    <property type="entry name" value="HATPase_c"/>
    <property type="match status" value="1"/>
</dbReference>
<dbReference type="CDD" id="cd06225">
    <property type="entry name" value="HAMP"/>
    <property type="match status" value="1"/>
</dbReference>
<evidence type="ECO:0000256" key="13">
    <source>
        <dbReference type="ARBA" id="ARBA00023012"/>
    </source>
</evidence>
<dbReference type="EC" id="2.7.13.3" evidence="3"/>
<keyword evidence="6" id="KW-0597">Phosphoprotein</keyword>
<evidence type="ECO:0000259" key="17">
    <source>
        <dbReference type="PROSITE" id="PS50885"/>
    </source>
</evidence>
<dbReference type="Pfam" id="PF00512">
    <property type="entry name" value="HisKA"/>
    <property type="match status" value="1"/>
</dbReference>
<dbReference type="InterPro" id="IPR003594">
    <property type="entry name" value="HATPase_dom"/>
</dbReference>
<evidence type="ECO:0000256" key="12">
    <source>
        <dbReference type="ARBA" id="ARBA00022989"/>
    </source>
</evidence>
<comment type="subcellular location">
    <subcellularLocation>
        <location evidence="2">Cell inner membrane</location>
        <topology evidence="2">Multi-pass membrane protein</topology>
    </subcellularLocation>
</comment>
<dbReference type="PANTHER" id="PTHR44936:SF5">
    <property type="entry name" value="SENSOR HISTIDINE KINASE ENVZ"/>
    <property type="match status" value="1"/>
</dbReference>
<evidence type="ECO:0000256" key="7">
    <source>
        <dbReference type="ARBA" id="ARBA00022679"/>
    </source>
</evidence>
<dbReference type="EMBL" id="QYUN01000002">
    <property type="protein sequence ID" value="RJG06223.1"/>
    <property type="molecule type" value="Genomic_DNA"/>
</dbReference>
<evidence type="ECO:0000256" key="15">
    <source>
        <dbReference type="SAM" id="Phobius"/>
    </source>
</evidence>
<dbReference type="PROSITE" id="PS50885">
    <property type="entry name" value="HAMP"/>
    <property type="match status" value="1"/>
</dbReference>
<reference evidence="18 19" key="1">
    <citation type="submission" date="2018-09" db="EMBL/GenBank/DDBJ databases">
        <authorList>
            <person name="Zhu H."/>
        </authorList>
    </citation>
    <scope>NUCLEOTIDE SEQUENCE [LARGE SCALE GENOMIC DNA]</scope>
    <source>
        <strain evidence="18 19">K2R10-39</strain>
    </source>
</reference>
<evidence type="ECO:0000313" key="19">
    <source>
        <dbReference type="Proteomes" id="UP000285190"/>
    </source>
</evidence>
<evidence type="ECO:0000256" key="1">
    <source>
        <dbReference type="ARBA" id="ARBA00000085"/>
    </source>
</evidence>
<protein>
    <recommendedName>
        <fullName evidence="3">histidine kinase</fullName>
        <ecNumber evidence="3">2.7.13.3</ecNumber>
    </recommendedName>
</protein>
<dbReference type="InterPro" id="IPR005467">
    <property type="entry name" value="His_kinase_dom"/>
</dbReference>
<sequence>MPIHRNRLNWLRSGLFWRTFFLLAFLITASMAAWVASISIVERTPRAQQLAAQVISIVTVTRAALTHSAPDLRRELLFDLASNEGIRIYPLEKTDVVEPLPDSTLLPVLKDSVKARLGSDTKFAGSVNDVAGFWVSFMIEDDEYWLRLDRERIERVSGIQWLGWGTITLILALLGAVFISRLINQPLARLTSATRAIAKGQQPDPLPERGPTEIREANHSFNQMVRDLNQVESDRAIILAGISHDLRTPLARMQLEVEMAKLPDEARTGMQSDLGQMDAIIAQFLDYARPTDTANFTLIDVSGLLADSAREASRLPDTQVNTVITANAEVFGNPTDLQRVINNLVENARRYGKMPDKETIEIDITCRVDADQVHIQIADRGPGIPDSDMERLVRPFTRMDVARSQANGAGLGLAIVDRVVKRHGGQLRLSNRKPHGLMIEIIIPGGKRRIAAAERA</sequence>
<comment type="catalytic activity">
    <reaction evidence="1">
        <text>ATP + protein L-histidine = ADP + protein N-phospho-L-histidine.</text>
        <dbReference type="EC" id="2.7.13.3"/>
    </reaction>
</comment>
<gene>
    <name evidence="18" type="ORF">D3870_09550</name>
</gene>
<dbReference type="GO" id="GO:0005524">
    <property type="term" value="F:ATP binding"/>
    <property type="evidence" value="ECO:0007669"/>
    <property type="project" value="UniProtKB-KW"/>
</dbReference>
<keyword evidence="11" id="KW-0067">ATP-binding</keyword>
<keyword evidence="14 15" id="KW-0472">Membrane</keyword>
<dbReference type="InterPro" id="IPR050980">
    <property type="entry name" value="2C_sensor_his_kinase"/>
</dbReference>
<dbReference type="Pfam" id="PF16524">
    <property type="entry name" value="RisS_PPD"/>
    <property type="match status" value="1"/>
</dbReference>
<evidence type="ECO:0000256" key="10">
    <source>
        <dbReference type="ARBA" id="ARBA00022777"/>
    </source>
</evidence>
<dbReference type="SMART" id="SM00388">
    <property type="entry name" value="HisKA"/>
    <property type="match status" value="1"/>
</dbReference>
<evidence type="ECO:0000256" key="2">
    <source>
        <dbReference type="ARBA" id="ARBA00004429"/>
    </source>
</evidence>
<dbReference type="InterPro" id="IPR036890">
    <property type="entry name" value="HATPase_C_sf"/>
</dbReference>
<dbReference type="PANTHER" id="PTHR44936">
    <property type="entry name" value="SENSOR PROTEIN CREC"/>
    <property type="match status" value="1"/>
</dbReference>
<dbReference type="SMART" id="SM00387">
    <property type="entry name" value="HATPase_c"/>
    <property type="match status" value="1"/>
</dbReference>
<keyword evidence="19" id="KW-1185">Reference proteome</keyword>
<accession>A0A418X1A0</accession>
<dbReference type="InterPro" id="IPR003660">
    <property type="entry name" value="HAMP_dom"/>
</dbReference>
<dbReference type="AlphaFoldDB" id="A0A418X1A0"/>
<evidence type="ECO:0000256" key="14">
    <source>
        <dbReference type="ARBA" id="ARBA00023136"/>
    </source>
</evidence>
<evidence type="ECO:0000256" key="9">
    <source>
        <dbReference type="ARBA" id="ARBA00022741"/>
    </source>
</evidence>
<dbReference type="SUPFAM" id="SSF158472">
    <property type="entry name" value="HAMP domain-like"/>
    <property type="match status" value="1"/>
</dbReference>
<dbReference type="RefSeq" id="WP_119738610.1">
    <property type="nucleotide sequence ID" value="NZ_QYUN01000002.1"/>
</dbReference>
<keyword evidence="12 15" id="KW-1133">Transmembrane helix</keyword>
<keyword evidence="4" id="KW-1003">Cell membrane</keyword>
<keyword evidence="10" id="KW-0418">Kinase</keyword>
<dbReference type="SUPFAM" id="SSF55874">
    <property type="entry name" value="ATPase domain of HSP90 chaperone/DNA topoisomerase II/histidine kinase"/>
    <property type="match status" value="1"/>
</dbReference>
<evidence type="ECO:0000313" key="18">
    <source>
        <dbReference type="EMBL" id="RJG06223.1"/>
    </source>
</evidence>
<dbReference type="Gene3D" id="3.30.450.300">
    <property type="entry name" value="Sensor histidine kinase RisS, periplasmic domain"/>
    <property type="match status" value="1"/>
</dbReference>
<dbReference type="GO" id="GO:0000155">
    <property type="term" value="F:phosphorelay sensor kinase activity"/>
    <property type="evidence" value="ECO:0007669"/>
    <property type="project" value="InterPro"/>
</dbReference>